<dbReference type="InterPro" id="IPR029061">
    <property type="entry name" value="THDP-binding"/>
</dbReference>
<evidence type="ECO:0000256" key="2">
    <source>
        <dbReference type="ARBA" id="ARBA00007131"/>
    </source>
</evidence>
<gene>
    <name evidence="5" type="ORF">QCN29_04935</name>
</gene>
<dbReference type="EMBL" id="JARWBG010000004">
    <property type="protein sequence ID" value="MDH2388144.1"/>
    <property type="molecule type" value="Genomic_DNA"/>
</dbReference>
<organism evidence="5 6">
    <name type="scientific">Streptomyces chengmaiensis</name>
    <dbReference type="NCBI Taxonomy" id="3040919"/>
    <lineage>
        <taxon>Bacteria</taxon>
        <taxon>Bacillati</taxon>
        <taxon>Actinomycetota</taxon>
        <taxon>Actinomycetes</taxon>
        <taxon>Kitasatosporales</taxon>
        <taxon>Streptomycetaceae</taxon>
        <taxon>Streptomyces</taxon>
    </lineage>
</organism>
<comment type="similarity">
    <text evidence="2">Belongs to the transketolase family.</text>
</comment>
<dbReference type="SUPFAM" id="SSF52518">
    <property type="entry name" value="Thiamin diphosphate-binding fold (THDP-binding)"/>
    <property type="match status" value="1"/>
</dbReference>
<reference evidence="5 6" key="1">
    <citation type="submission" date="2023-04" db="EMBL/GenBank/DDBJ databases">
        <title>Streptomyces chengmaiensis sp. nov. isolated from the stem of mangrove plant in Hainan.</title>
        <authorList>
            <person name="Huang X."/>
            <person name="Zhou S."/>
            <person name="Chu X."/>
            <person name="Xie Y."/>
            <person name="Lin Y."/>
        </authorList>
    </citation>
    <scope>NUCLEOTIDE SEQUENCE [LARGE SCALE GENOMIC DNA]</scope>
    <source>
        <strain evidence="5 6">HNM0663</strain>
    </source>
</reference>
<protein>
    <submittedName>
        <fullName evidence="5">Thiamine pyrophosphate-dependent enzyme</fullName>
    </submittedName>
</protein>
<dbReference type="InterPro" id="IPR005474">
    <property type="entry name" value="Transketolase_N"/>
</dbReference>
<sequence length="276" mass="29212">MLTQAPPRKAAERLAVDIRRMIIEMSGSPNGVHIGGSMSIADLLAVLYGEVLRQPADEGPPDDRDYLILSKGQACAALYAALAATGTISEAECASYAEQGSRLAGHPMKRLPGVEFSTGSLGHGLSLGLGVALAGRRYGHDKRAFVILGDGELQEGSNWEAAMAAAHHGADNLIAVVDRNSWQISGRTEDCMSLEPLTDKWAGFGWRVLTVDGHDHDQIRAAFNAPVEPGRPTAVIARTIKARGVPGLHDTKKSHSATLDEAARRLALAALAGERA</sequence>
<keyword evidence="6" id="KW-1185">Reference proteome</keyword>
<accession>A0ABT6HJU0</accession>
<dbReference type="RefSeq" id="WP_279926456.1">
    <property type="nucleotide sequence ID" value="NZ_JARWBG010000004.1"/>
</dbReference>
<evidence type="ECO:0000313" key="6">
    <source>
        <dbReference type="Proteomes" id="UP001223144"/>
    </source>
</evidence>
<evidence type="ECO:0000256" key="3">
    <source>
        <dbReference type="ARBA" id="ARBA00023052"/>
    </source>
</evidence>
<keyword evidence="3" id="KW-0786">Thiamine pyrophosphate</keyword>
<dbReference type="Proteomes" id="UP001223144">
    <property type="component" value="Unassembled WGS sequence"/>
</dbReference>
<dbReference type="PANTHER" id="PTHR47514:SF1">
    <property type="entry name" value="TRANSKETOLASE N-TERMINAL SECTION-RELATED"/>
    <property type="match status" value="1"/>
</dbReference>
<dbReference type="Gene3D" id="3.40.50.970">
    <property type="match status" value="1"/>
</dbReference>
<evidence type="ECO:0000256" key="1">
    <source>
        <dbReference type="ARBA" id="ARBA00001964"/>
    </source>
</evidence>
<feature type="domain" description="Transketolase N-terminal" evidence="4">
    <location>
        <begin position="14"/>
        <end position="262"/>
    </location>
</feature>
<evidence type="ECO:0000313" key="5">
    <source>
        <dbReference type="EMBL" id="MDH2388144.1"/>
    </source>
</evidence>
<evidence type="ECO:0000259" key="4">
    <source>
        <dbReference type="Pfam" id="PF00456"/>
    </source>
</evidence>
<proteinExistence type="inferred from homology"/>
<name>A0ABT6HJU0_9ACTN</name>
<dbReference type="PANTHER" id="PTHR47514">
    <property type="entry name" value="TRANSKETOLASE N-TERMINAL SECTION-RELATED"/>
    <property type="match status" value="1"/>
</dbReference>
<dbReference type="Pfam" id="PF00456">
    <property type="entry name" value="Transketolase_N"/>
    <property type="match status" value="1"/>
</dbReference>
<comment type="cofactor">
    <cofactor evidence="1">
        <name>thiamine diphosphate</name>
        <dbReference type="ChEBI" id="CHEBI:58937"/>
    </cofactor>
</comment>
<comment type="caution">
    <text evidence="5">The sequence shown here is derived from an EMBL/GenBank/DDBJ whole genome shotgun (WGS) entry which is preliminary data.</text>
</comment>